<dbReference type="Gene3D" id="3.40.630.30">
    <property type="match status" value="1"/>
</dbReference>
<dbReference type="GO" id="GO:0047663">
    <property type="term" value="F:aminoglycoside 6'-N-acetyltransferase activity"/>
    <property type="evidence" value="ECO:0007669"/>
    <property type="project" value="UniProtKB-EC"/>
</dbReference>
<dbReference type="PANTHER" id="PTHR43072">
    <property type="entry name" value="N-ACETYLTRANSFERASE"/>
    <property type="match status" value="1"/>
</dbReference>
<name>A0A7W8MRP9_9BACT</name>
<dbReference type="Pfam" id="PF00583">
    <property type="entry name" value="Acetyltransf_1"/>
    <property type="match status" value="1"/>
</dbReference>
<dbReference type="AlphaFoldDB" id="A0A7W8MRP9"/>
<comment type="caution">
    <text evidence="2">The sequence shown here is derived from an EMBL/GenBank/DDBJ whole genome shotgun (WGS) entry which is preliminary data.</text>
</comment>
<evidence type="ECO:0000313" key="3">
    <source>
        <dbReference type="Proteomes" id="UP000568106"/>
    </source>
</evidence>
<organism evidence="2 3">
    <name type="scientific">Tunturiibacter empetritectus</name>
    <dbReference type="NCBI Taxonomy" id="3069691"/>
    <lineage>
        <taxon>Bacteria</taxon>
        <taxon>Pseudomonadati</taxon>
        <taxon>Acidobacteriota</taxon>
        <taxon>Terriglobia</taxon>
        <taxon>Terriglobales</taxon>
        <taxon>Acidobacteriaceae</taxon>
        <taxon>Tunturiibacter</taxon>
    </lineage>
</organism>
<evidence type="ECO:0000313" key="2">
    <source>
        <dbReference type="EMBL" id="MBB5316424.1"/>
    </source>
</evidence>
<dbReference type="EC" id="2.3.1.82" evidence="2"/>
<gene>
    <name evidence="2" type="ORF">HDF09_001074</name>
</gene>
<dbReference type="InterPro" id="IPR016181">
    <property type="entry name" value="Acyl_CoA_acyltransferase"/>
</dbReference>
<evidence type="ECO:0000259" key="1">
    <source>
        <dbReference type="PROSITE" id="PS51186"/>
    </source>
</evidence>
<keyword evidence="2" id="KW-0808">Transferase</keyword>
<protein>
    <submittedName>
        <fullName evidence="2">Aminoglycoside 6'-N-acetyltransferase I</fullName>
        <ecNumber evidence="2">2.3.1.82</ecNumber>
    </submittedName>
</protein>
<dbReference type="InterPro" id="IPR000182">
    <property type="entry name" value="GNAT_dom"/>
</dbReference>
<dbReference type="SUPFAM" id="SSF55729">
    <property type="entry name" value="Acyl-CoA N-acyltransferases (Nat)"/>
    <property type="match status" value="1"/>
</dbReference>
<dbReference type="EMBL" id="JACHDY010000001">
    <property type="protein sequence ID" value="MBB5316424.1"/>
    <property type="molecule type" value="Genomic_DNA"/>
</dbReference>
<dbReference type="CDD" id="cd04301">
    <property type="entry name" value="NAT_SF"/>
    <property type="match status" value="1"/>
</dbReference>
<dbReference type="PANTHER" id="PTHR43072:SF60">
    <property type="entry name" value="L-2,4-DIAMINOBUTYRIC ACID ACETYLTRANSFERASE"/>
    <property type="match status" value="1"/>
</dbReference>
<accession>A0A7W8MRP9</accession>
<proteinExistence type="predicted"/>
<reference evidence="2" key="1">
    <citation type="submission" date="2020-08" db="EMBL/GenBank/DDBJ databases">
        <title>Genomic Encyclopedia of Type Strains, Phase IV (KMG-V): Genome sequencing to study the core and pangenomes of soil and plant-associated prokaryotes.</title>
        <authorList>
            <person name="Whitman W."/>
        </authorList>
    </citation>
    <scope>NUCLEOTIDE SEQUENCE [LARGE SCALE GENOMIC DNA]</scope>
    <source>
        <strain evidence="2">M8UP27</strain>
    </source>
</reference>
<keyword evidence="2" id="KW-0012">Acyltransferase</keyword>
<keyword evidence="3" id="KW-1185">Reference proteome</keyword>
<sequence length="156" mass="16822">MGIEIKVLQRDDESILTNVAEEVFDNPIDADLTREFLEDSRHHIAVVIDDGLVVGFASGVHYIHPDKGPELWINEVALAPTHRHRGLGKAVLRALLEVGRAQNCTVAWVLTYRNNVSAMALYSSAGGVEGADDSGADSTMLGYSFALEDGSKSGSQ</sequence>
<dbReference type="Proteomes" id="UP000568106">
    <property type="component" value="Unassembled WGS sequence"/>
</dbReference>
<feature type="domain" description="N-acetyltransferase" evidence="1">
    <location>
        <begin position="3"/>
        <end position="148"/>
    </location>
</feature>
<dbReference type="PROSITE" id="PS51186">
    <property type="entry name" value="GNAT"/>
    <property type="match status" value="1"/>
</dbReference>